<feature type="transmembrane region" description="Helical" evidence="5">
    <location>
        <begin position="55"/>
        <end position="78"/>
    </location>
</feature>
<organism evidence="6 7">
    <name type="scientific">Bremia lactucae</name>
    <name type="common">Lettuce downy mildew</name>
    <dbReference type="NCBI Taxonomy" id="4779"/>
    <lineage>
        <taxon>Eukaryota</taxon>
        <taxon>Sar</taxon>
        <taxon>Stramenopiles</taxon>
        <taxon>Oomycota</taxon>
        <taxon>Peronosporomycetes</taxon>
        <taxon>Peronosporales</taxon>
        <taxon>Peronosporaceae</taxon>
        <taxon>Bremia</taxon>
    </lineage>
</organism>
<dbReference type="AlphaFoldDB" id="A0A976IKL1"/>
<dbReference type="RefSeq" id="XP_067822986.1">
    <property type="nucleotide sequence ID" value="XM_067967852.1"/>
</dbReference>
<keyword evidence="3 5" id="KW-1133">Transmembrane helix</keyword>
<feature type="transmembrane region" description="Helical" evidence="5">
    <location>
        <begin position="267"/>
        <end position="286"/>
    </location>
</feature>
<dbReference type="InterPro" id="IPR003689">
    <property type="entry name" value="ZIP"/>
</dbReference>
<accession>A0A976IKL1</accession>
<evidence type="ECO:0000313" key="6">
    <source>
        <dbReference type="EMBL" id="TDH73488.1"/>
    </source>
</evidence>
<dbReference type="KEGG" id="blac:94353523"/>
<protein>
    <recommendedName>
        <fullName evidence="8">Zinc transporter</fullName>
    </recommendedName>
</protein>
<reference evidence="6 7" key="1">
    <citation type="journal article" date="2021" name="Genome Biol.">
        <title>AFLAP: assembly-free linkage analysis pipeline using k-mers from genome sequencing data.</title>
        <authorList>
            <person name="Fletcher K."/>
            <person name="Zhang L."/>
            <person name="Gil J."/>
            <person name="Han R."/>
            <person name="Cavanaugh K."/>
            <person name="Michelmore R."/>
        </authorList>
    </citation>
    <scope>NUCLEOTIDE SEQUENCE [LARGE SCALE GENOMIC DNA]</scope>
    <source>
        <strain evidence="6 7">SF5</strain>
    </source>
</reference>
<sequence length="329" mass="34978">MGEEMCCGCTSLNADDEYDMGMHVAAIFIVFIVAGTGSMVPIISRMIPQSKANSVIMESVSAFSYGVVVATALIHMISEGIEKLSSECLGPIVEEYESWGLAIVMITLLIMHLIECESTVFFGDEGSAHGHGPSNGEDTVILGENLPSPHSVNHPYQKKSMDEGDGSSKLSRKIATLIFEAGVIFHSVIIGVNLGVASGPGFKTLLAALSFHQFFEGIAIGSSALKTVESKSKLLTVNFAFALTTPAGLGFGILVRNSYSKSSTTALWVEGVLACVAGGILLYTGIVELLTYNMTTNGQFMSRPTAQRFTLYFSMWAGAGVMALLGKWA</sequence>
<dbReference type="GO" id="GO:0005886">
    <property type="term" value="C:plasma membrane"/>
    <property type="evidence" value="ECO:0007669"/>
    <property type="project" value="TreeGrafter"/>
</dbReference>
<keyword evidence="4 5" id="KW-0472">Membrane</keyword>
<evidence type="ECO:0000256" key="5">
    <source>
        <dbReference type="SAM" id="Phobius"/>
    </source>
</evidence>
<feature type="transmembrane region" description="Helical" evidence="5">
    <location>
        <begin position="177"/>
        <end position="196"/>
    </location>
</feature>
<evidence type="ECO:0000256" key="4">
    <source>
        <dbReference type="ARBA" id="ARBA00023136"/>
    </source>
</evidence>
<dbReference type="GeneID" id="94353523"/>
<dbReference type="Proteomes" id="UP000294530">
    <property type="component" value="Unassembled WGS sequence"/>
</dbReference>
<keyword evidence="2 5" id="KW-0812">Transmembrane</keyword>
<dbReference type="EMBL" id="SHOA02000001">
    <property type="protein sequence ID" value="TDH73488.1"/>
    <property type="molecule type" value="Genomic_DNA"/>
</dbReference>
<proteinExistence type="predicted"/>
<dbReference type="GO" id="GO:0005385">
    <property type="term" value="F:zinc ion transmembrane transporter activity"/>
    <property type="evidence" value="ECO:0007669"/>
    <property type="project" value="TreeGrafter"/>
</dbReference>
<feature type="transmembrane region" description="Helical" evidence="5">
    <location>
        <begin position="20"/>
        <end position="43"/>
    </location>
</feature>
<dbReference type="PANTHER" id="PTHR11040">
    <property type="entry name" value="ZINC/IRON TRANSPORTER"/>
    <property type="match status" value="1"/>
</dbReference>
<comment type="caution">
    <text evidence="6">The sequence shown here is derived from an EMBL/GenBank/DDBJ whole genome shotgun (WGS) entry which is preliminary data.</text>
</comment>
<evidence type="ECO:0000313" key="7">
    <source>
        <dbReference type="Proteomes" id="UP000294530"/>
    </source>
</evidence>
<evidence type="ECO:0000256" key="3">
    <source>
        <dbReference type="ARBA" id="ARBA00022989"/>
    </source>
</evidence>
<feature type="transmembrane region" description="Helical" evidence="5">
    <location>
        <begin position="306"/>
        <end position="325"/>
    </location>
</feature>
<dbReference type="Pfam" id="PF02535">
    <property type="entry name" value="Zip"/>
    <property type="match status" value="1"/>
</dbReference>
<evidence type="ECO:0000256" key="2">
    <source>
        <dbReference type="ARBA" id="ARBA00022692"/>
    </source>
</evidence>
<gene>
    <name evidence="6" type="ORF">CCR75_009815</name>
</gene>
<name>A0A976IKL1_BRELC</name>
<feature type="transmembrane region" description="Helical" evidence="5">
    <location>
        <begin position="235"/>
        <end position="255"/>
    </location>
</feature>
<evidence type="ECO:0008006" key="8">
    <source>
        <dbReference type="Google" id="ProtNLM"/>
    </source>
</evidence>
<evidence type="ECO:0000256" key="1">
    <source>
        <dbReference type="ARBA" id="ARBA00004141"/>
    </source>
</evidence>
<comment type="subcellular location">
    <subcellularLocation>
        <location evidence="1">Membrane</location>
        <topology evidence="1">Multi-pass membrane protein</topology>
    </subcellularLocation>
</comment>
<dbReference type="PANTHER" id="PTHR11040:SF44">
    <property type="entry name" value="PROTEIN ZNTC-RELATED"/>
    <property type="match status" value="1"/>
</dbReference>
<keyword evidence="7" id="KW-1185">Reference proteome</keyword>
<dbReference type="OrthoDB" id="448280at2759"/>